<proteinExistence type="predicted"/>
<sequence>MTATYVGHMVGDANMSFWGDQWAREALANFDLYGTLAEFNSGTYTGVTPYALSLWAYMPRTSTIAARARNVIAQTWTTIGRLYNPTPHTLGGPWDGAYGHDMASHSLIPCWLCSAIYSWTARVLRDPRGADVRRPPAGLVGGIDDGTAPLPRPIVGSDHFGDAAANILTPLIAKFHDPYVPAAARALLLRLPDAAGHAYAAQAVSPPWDAPGVPRNYTAWTPPGLSIGGVASDEKVVGGPATNQAAYVPATIVWDAGGAQTAWFNVSARARAVCTRRAARSAPSRRARGSRSRTRRRARSRGRRTSQMTFRFGGFPRVTLGADFLADADATLPGLRLRVSGNVVRRVARALVFGASAVNGLAYYNLTYAWTAADQGGEVPQIVLEVEKT</sequence>
<feature type="region of interest" description="Disordered" evidence="1">
    <location>
        <begin position="277"/>
        <end position="304"/>
    </location>
</feature>
<reference evidence="2" key="1">
    <citation type="submission" date="2023-03" db="EMBL/GenBank/DDBJ databases">
        <title>Massive genome expansion in bonnet fungi (Mycena s.s.) driven by repeated elements and novel gene families across ecological guilds.</title>
        <authorList>
            <consortium name="Lawrence Berkeley National Laboratory"/>
            <person name="Harder C.B."/>
            <person name="Miyauchi S."/>
            <person name="Viragh M."/>
            <person name="Kuo A."/>
            <person name="Thoen E."/>
            <person name="Andreopoulos B."/>
            <person name="Lu D."/>
            <person name="Skrede I."/>
            <person name="Drula E."/>
            <person name="Henrissat B."/>
            <person name="Morin E."/>
            <person name="Kohler A."/>
            <person name="Barry K."/>
            <person name="LaButti K."/>
            <person name="Morin E."/>
            <person name="Salamov A."/>
            <person name="Lipzen A."/>
            <person name="Mereny Z."/>
            <person name="Hegedus B."/>
            <person name="Baldrian P."/>
            <person name="Stursova M."/>
            <person name="Weitz H."/>
            <person name="Taylor A."/>
            <person name="Grigoriev I.V."/>
            <person name="Nagy L.G."/>
            <person name="Martin F."/>
            <person name="Kauserud H."/>
        </authorList>
    </citation>
    <scope>NUCLEOTIDE SEQUENCE</scope>
    <source>
        <strain evidence="2">9144</strain>
    </source>
</reference>
<dbReference type="PANTHER" id="PTHR40616">
    <property type="entry name" value="LINALOOL DEHYDRATASE_ISOMERASE DOMAIN-CONTAINING PROTEIN"/>
    <property type="match status" value="1"/>
</dbReference>
<dbReference type="PANTHER" id="PTHR40616:SF1">
    <property type="entry name" value="LINALOOL DEHYDRATASE_ISOMERASE DOMAIN-CONTAINING PROTEIN"/>
    <property type="match status" value="1"/>
</dbReference>
<name>A0AAD6Y8G8_9AGAR</name>
<evidence type="ECO:0000313" key="3">
    <source>
        <dbReference type="Proteomes" id="UP001219525"/>
    </source>
</evidence>
<organism evidence="2 3">
    <name type="scientific">Mycena pura</name>
    <dbReference type="NCBI Taxonomy" id="153505"/>
    <lineage>
        <taxon>Eukaryota</taxon>
        <taxon>Fungi</taxon>
        <taxon>Dikarya</taxon>
        <taxon>Basidiomycota</taxon>
        <taxon>Agaricomycotina</taxon>
        <taxon>Agaricomycetes</taxon>
        <taxon>Agaricomycetidae</taxon>
        <taxon>Agaricales</taxon>
        <taxon>Marasmiineae</taxon>
        <taxon>Mycenaceae</taxon>
        <taxon>Mycena</taxon>
    </lineage>
</organism>
<protein>
    <submittedName>
        <fullName evidence="2">Uncharacterized protein</fullName>
    </submittedName>
</protein>
<comment type="caution">
    <text evidence="2">The sequence shown here is derived from an EMBL/GenBank/DDBJ whole genome shotgun (WGS) entry which is preliminary data.</text>
</comment>
<evidence type="ECO:0000256" key="1">
    <source>
        <dbReference type="SAM" id="MobiDB-lite"/>
    </source>
</evidence>
<gene>
    <name evidence="2" type="ORF">GGX14DRAFT_645299</name>
</gene>
<dbReference type="Proteomes" id="UP001219525">
    <property type="component" value="Unassembled WGS sequence"/>
</dbReference>
<evidence type="ECO:0000313" key="2">
    <source>
        <dbReference type="EMBL" id="KAJ7205294.1"/>
    </source>
</evidence>
<dbReference type="EMBL" id="JARJCW010000044">
    <property type="protein sequence ID" value="KAJ7205294.1"/>
    <property type="molecule type" value="Genomic_DNA"/>
</dbReference>
<accession>A0AAD6Y8G8</accession>
<dbReference type="AlphaFoldDB" id="A0AAD6Y8G8"/>
<keyword evidence="3" id="KW-1185">Reference proteome</keyword>